<keyword evidence="5" id="KW-1185">Reference proteome</keyword>
<feature type="domain" description="HupH hydrogenase expression protein C-terminal" evidence="3">
    <location>
        <begin position="56"/>
        <end position="158"/>
    </location>
</feature>
<evidence type="ECO:0000256" key="1">
    <source>
        <dbReference type="ARBA" id="ARBA00010832"/>
    </source>
</evidence>
<comment type="similarity">
    <text evidence="1">Belongs to the HupH/HyaF family.</text>
</comment>
<dbReference type="InterPro" id="IPR038527">
    <property type="entry name" value="HupH_C_sf"/>
</dbReference>
<dbReference type="InterPro" id="IPR006894">
    <property type="entry name" value="HupH_Hydgase_express_prot_C"/>
</dbReference>
<reference evidence="4 5" key="2">
    <citation type="submission" date="2020-11" db="EMBL/GenBank/DDBJ databases">
        <title>Sulfur oxidizing isolate from Hospital Hole Sinkhole.</title>
        <authorList>
            <person name="Scott K.M."/>
        </authorList>
    </citation>
    <scope>NUCLEOTIDE SEQUENCE [LARGE SCALE GENOMIC DNA]</scope>
    <source>
        <strain evidence="4 5">HH1</strain>
    </source>
</reference>
<proteinExistence type="inferred from homology"/>
<comment type="caution">
    <text evidence="4">The sequence shown here is derived from an EMBL/GenBank/DDBJ whole genome shotgun (WGS) entry which is preliminary data.</text>
</comment>
<dbReference type="EMBL" id="JACBGI020000005">
    <property type="protein sequence ID" value="MBF6057675.1"/>
    <property type="molecule type" value="Genomic_DNA"/>
</dbReference>
<dbReference type="RefSeq" id="WP_185977813.1">
    <property type="nucleotide sequence ID" value="NZ_JACBGI020000005.1"/>
</dbReference>
<feature type="domain" description="HupH hydrogenase expression protein C-terminal" evidence="3">
    <location>
        <begin position="168"/>
        <end position="284"/>
    </location>
</feature>
<feature type="region of interest" description="Disordered" evidence="2">
    <location>
        <begin position="1"/>
        <end position="23"/>
    </location>
</feature>
<evidence type="ECO:0000313" key="4">
    <source>
        <dbReference type="EMBL" id="MBF6057675.1"/>
    </source>
</evidence>
<evidence type="ECO:0000313" key="5">
    <source>
        <dbReference type="Proteomes" id="UP001193680"/>
    </source>
</evidence>
<dbReference type="Gene3D" id="3.30.1370.140">
    <property type="entry name" value="HupH hydrogenase expression protein, C-terminal domain"/>
    <property type="match status" value="2"/>
</dbReference>
<dbReference type="Proteomes" id="UP001193680">
    <property type="component" value="Unassembled WGS sequence"/>
</dbReference>
<reference evidence="4 5" key="1">
    <citation type="submission" date="2020-06" db="EMBL/GenBank/DDBJ databases">
        <authorList>
            <person name="Scott K."/>
        </authorList>
    </citation>
    <scope>NUCLEOTIDE SEQUENCE [LARGE SCALE GENOMIC DNA]</scope>
    <source>
        <strain evidence="4 5">HH1</strain>
    </source>
</reference>
<sequence>MSQYRELSIPVSVVGPGSQPDSEDGMVLDYMPMPNDMSVFHAPVIMDDSLHHYPQAEGVIEQVKTSLQQVQETGESVLLDLGSLPGDDLDFINRFFGEGEVSLIFNQRDSEYRIQETVLAGVWRIAGRHAGRPFQAIEIGLIPDIVSKHTFEDAKNSVTLPDVLPEGIINAPSLLTELDEKSKEYSYGDAAHIVNLTLLPQSPEDLQLLGDSLGEGPAVFLSRGYGSCRVTSTGLKNVWWVQYFNSEDKMILNTIEVVDVPIVTQASLEDIEDSHERIAEMLESVRVTQ</sequence>
<protein>
    <submittedName>
        <fullName evidence="4">Hydrogenase expression/formation protein</fullName>
    </submittedName>
</protein>
<gene>
    <name evidence="4" type="ORF">H8792_004915</name>
</gene>
<organism evidence="4 5">
    <name type="scientific">Thiomicrorhabdus heinhorstiae</name>
    <dbReference type="NCBI Taxonomy" id="2748010"/>
    <lineage>
        <taxon>Bacteria</taxon>
        <taxon>Pseudomonadati</taxon>
        <taxon>Pseudomonadota</taxon>
        <taxon>Gammaproteobacteria</taxon>
        <taxon>Thiotrichales</taxon>
        <taxon>Piscirickettsiaceae</taxon>
        <taxon>Thiomicrorhabdus</taxon>
    </lineage>
</organism>
<dbReference type="Pfam" id="PF04809">
    <property type="entry name" value="HupH_C"/>
    <property type="match status" value="2"/>
</dbReference>
<evidence type="ECO:0000256" key="2">
    <source>
        <dbReference type="SAM" id="MobiDB-lite"/>
    </source>
</evidence>
<evidence type="ECO:0000259" key="3">
    <source>
        <dbReference type="Pfam" id="PF04809"/>
    </source>
</evidence>
<accession>A0ABS0BV12</accession>
<name>A0ABS0BV12_9GAMM</name>